<reference evidence="3" key="1">
    <citation type="submission" date="2016-11" db="UniProtKB">
        <authorList>
            <consortium name="WormBaseParasite"/>
        </authorList>
    </citation>
    <scope>IDENTIFICATION</scope>
</reference>
<keyword evidence="1" id="KW-0732">Signal</keyword>
<evidence type="ECO:0000256" key="1">
    <source>
        <dbReference type="SAM" id="SignalP"/>
    </source>
</evidence>
<dbReference type="AlphaFoldDB" id="A0A1I7RLX3"/>
<feature type="signal peptide" evidence="1">
    <location>
        <begin position="1"/>
        <end position="26"/>
    </location>
</feature>
<accession>A0A1I7RLX3</accession>
<dbReference type="PANTHER" id="PTHR34401">
    <property type="entry name" value="PROTEIN CBG12388-RELATED"/>
    <property type="match status" value="1"/>
</dbReference>
<dbReference type="PANTHER" id="PTHR34401:SF6">
    <property type="entry name" value="DUF19 DOMAIN-CONTAINING PROTEIN"/>
    <property type="match status" value="1"/>
</dbReference>
<evidence type="ECO:0008006" key="4">
    <source>
        <dbReference type="Google" id="ProtNLM"/>
    </source>
</evidence>
<evidence type="ECO:0000313" key="3">
    <source>
        <dbReference type="WBParaSite" id="BXY_0170800.1"/>
    </source>
</evidence>
<evidence type="ECO:0000313" key="2">
    <source>
        <dbReference type="Proteomes" id="UP000095284"/>
    </source>
</evidence>
<name>A0A1I7RLX3_BURXY</name>
<dbReference type="WBParaSite" id="BXY_0170800.1">
    <property type="protein sequence ID" value="BXY_0170800.1"/>
    <property type="gene ID" value="BXY_0170800"/>
</dbReference>
<feature type="chain" id="PRO_5009304426" description="DUF19 domain-containing protein" evidence="1">
    <location>
        <begin position="27"/>
        <end position="248"/>
    </location>
</feature>
<proteinExistence type="predicted"/>
<sequence length="248" mass="27912">MEVIDCVNMVSKSFILTIFLVVAVQADVFDQLTQETRKIINESLIPGAEIRQCTCEEQSECVKEMKDQAMGCVDTCWSKFNAISKKPDELRKCFSDKDDMLATLLDCFEHNADSCLAKHEDKKIQPVDIDKMFTLGVERINKTSSKMTKTLSNSIKKIVDTIGEFGLCVKDCFIAKNKPDGFCFDKKQCQPLIADKKTRKSLKTCTKKIDFKKEAGELCECTVKAGLNELSQYCPMLKLIGQRGGRKG</sequence>
<dbReference type="Proteomes" id="UP000095284">
    <property type="component" value="Unplaced"/>
</dbReference>
<organism evidence="2 3">
    <name type="scientific">Bursaphelenchus xylophilus</name>
    <name type="common">Pinewood nematode worm</name>
    <name type="synonym">Aphelenchoides xylophilus</name>
    <dbReference type="NCBI Taxonomy" id="6326"/>
    <lineage>
        <taxon>Eukaryota</taxon>
        <taxon>Metazoa</taxon>
        <taxon>Ecdysozoa</taxon>
        <taxon>Nematoda</taxon>
        <taxon>Chromadorea</taxon>
        <taxon>Rhabditida</taxon>
        <taxon>Tylenchina</taxon>
        <taxon>Tylenchomorpha</taxon>
        <taxon>Aphelenchoidea</taxon>
        <taxon>Aphelenchoididae</taxon>
        <taxon>Bursaphelenchus</taxon>
    </lineage>
</organism>
<protein>
    <recommendedName>
        <fullName evidence="4">DUF19 domain-containing protein</fullName>
    </recommendedName>
</protein>